<evidence type="ECO:0000313" key="1">
    <source>
        <dbReference type="EMBL" id="SFK69830.1"/>
    </source>
</evidence>
<evidence type="ECO:0000313" key="2">
    <source>
        <dbReference type="Proteomes" id="UP000183090"/>
    </source>
</evidence>
<dbReference type="Gene3D" id="2.40.10.120">
    <property type="match status" value="1"/>
</dbReference>
<dbReference type="EMBL" id="FOTB01000002">
    <property type="protein sequence ID" value="SFK69830.1"/>
    <property type="molecule type" value="Genomic_DNA"/>
</dbReference>
<gene>
    <name evidence="1" type="ORF">SAMN05216235_1263</name>
</gene>
<accession>A0AA94KVN0</accession>
<dbReference type="InterPro" id="IPR004304">
    <property type="entry name" value="FmdA_AmdA"/>
</dbReference>
<dbReference type="Pfam" id="PF03069">
    <property type="entry name" value="FmdA_AmdA"/>
    <property type="match status" value="2"/>
</dbReference>
<dbReference type="Gene3D" id="3.10.28.20">
    <property type="entry name" value="Acetamidase/Formamidase-like domains"/>
    <property type="match status" value="1"/>
</dbReference>
<comment type="caution">
    <text evidence="1">The sequence shown here is derived from an EMBL/GenBank/DDBJ whole genome shotgun (WGS) entry which is preliminary data.</text>
</comment>
<dbReference type="PANTHER" id="PTHR31891">
    <property type="entry name" value="FORMAMIDASE C869.04-RELATED"/>
    <property type="match status" value="1"/>
</dbReference>
<dbReference type="AlphaFoldDB" id="A0AA94KVN0"/>
<dbReference type="Proteomes" id="UP000183090">
    <property type="component" value="Unassembled WGS sequence"/>
</dbReference>
<name>A0AA94KVN0_9STAP</name>
<dbReference type="GO" id="GO:0016811">
    <property type="term" value="F:hydrolase activity, acting on carbon-nitrogen (but not peptide) bonds, in linear amides"/>
    <property type="evidence" value="ECO:0007669"/>
    <property type="project" value="InterPro"/>
</dbReference>
<dbReference type="Gene3D" id="2.60.120.580">
    <property type="entry name" value="Acetamidase/Formamidase-like domains"/>
    <property type="match status" value="1"/>
</dbReference>
<dbReference type="PANTHER" id="PTHR31891:SF1">
    <property type="entry name" value="FORMAMIDASE C869.04-RELATED"/>
    <property type="match status" value="1"/>
</dbReference>
<dbReference type="SUPFAM" id="SSF141130">
    <property type="entry name" value="Acetamidase/Formamidase-like"/>
    <property type="match status" value="1"/>
</dbReference>
<reference evidence="1 2" key="1">
    <citation type="submission" date="2016-10" db="EMBL/GenBank/DDBJ databases">
        <authorList>
            <person name="Varghese N."/>
            <person name="Submissions S."/>
        </authorList>
    </citation>
    <scope>NUCLEOTIDE SEQUENCE [LARGE SCALE GENOMIC DNA]</scope>
    <source>
        <strain evidence="1 2">CGMCC 1.6501</strain>
    </source>
</reference>
<proteinExistence type="predicted"/>
<sequence length="295" mass="32043">MTMSKDIDPVLQIDDGDTVRIHTVDCFENQITSPDMDFDTVDWSRQNPATGPIFVNGVAAGDVLKVTIGKIELEDRGLATVGPSGGVMKDYIEERFIKMFDVDTALNTTGFNGLEIRLNPMIGVIGNAPYDAPVPNSTPGAHGGNMDCKKITEGTVLYLPVFHDGALFGLGDVHARMGDGEVGISGLEIGAAVTVKLEKAASINTNHPVLIDEEGINMMVSHESLDEAVDESVRQMIKLLKPHTDLPLPEIAMLMSLVGEAQINQVVDPLKTARFFIPYYLLDHYSIDYGQELKS</sequence>
<protein>
    <submittedName>
        <fullName evidence="1">Amidase</fullName>
    </submittedName>
</protein>
<dbReference type="RefSeq" id="WP_234960463.1">
    <property type="nucleotide sequence ID" value="NZ_CP011366.1"/>
</dbReference>
<organism evidence="1 2">
    <name type="scientific">Salinicoccus halodurans</name>
    <dbReference type="NCBI Taxonomy" id="407035"/>
    <lineage>
        <taxon>Bacteria</taxon>
        <taxon>Bacillati</taxon>
        <taxon>Bacillota</taxon>
        <taxon>Bacilli</taxon>
        <taxon>Bacillales</taxon>
        <taxon>Staphylococcaceae</taxon>
        <taxon>Salinicoccus</taxon>
    </lineage>
</organism>